<feature type="chain" id="PRO_5011003809" evidence="1">
    <location>
        <begin position="18"/>
        <end position="82"/>
    </location>
</feature>
<evidence type="ECO:0000313" key="2">
    <source>
        <dbReference type="EMBL" id="OUC48208.1"/>
    </source>
</evidence>
<feature type="signal peptide" evidence="1">
    <location>
        <begin position="1"/>
        <end position="17"/>
    </location>
</feature>
<name>A0A1Y3EYR0_9BILA</name>
<evidence type="ECO:0000313" key="3">
    <source>
        <dbReference type="Proteomes" id="UP000243006"/>
    </source>
</evidence>
<proteinExistence type="predicted"/>
<sequence>MVALLTAMNIIFSYVLSCTNRFDENFEMQMNQIKGAHKIVLIIFDQDKLMFEYGSNFFHIIAMHIIETFNAFRNEFKTALIN</sequence>
<organism evidence="2 3">
    <name type="scientific">Trichinella nativa</name>
    <dbReference type="NCBI Taxonomy" id="6335"/>
    <lineage>
        <taxon>Eukaryota</taxon>
        <taxon>Metazoa</taxon>
        <taxon>Ecdysozoa</taxon>
        <taxon>Nematoda</taxon>
        <taxon>Enoplea</taxon>
        <taxon>Dorylaimia</taxon>
        <taxon>Trichinellida</taxon>
        <taxon>Trichinellidae</taxon>
        <taxon>Trichinella</taxon>
    </lineage>
</organism>
<dbReference type="Proteomes" id="UP000243006">
    <property type="component" value="Unassembled WGS sequence"/>
</dbReference>
<dbReference type="EMBL" id="LVZM01002997">
    <property type="protein sequence ID" value="OUC48208.1"/>
    <property type="molecule type" value="Genomic_DNA"/>
</dbReference>
<evidence type="ECO:0000256" key="1">
    <source>
        <dbReference type="SAM" id="SignalP"/>
    </source>
</evidence>
<comment type="caution">
    <text evidence="2">The sequence shown here is derived from an EMBL/GenBank/DDBJ whole genome shotgun (WGS) entry which is preliminary data.</text>
</comment>
<protein>
    <submittedName>
        <fullName evidence="2">Uncharacterized protein</fullName>
    </submittedName>
</protein>
<gene>
    <name evidence="2" type="ORF">D917_06339</name>
</gene>
<reference evidence="2 3" key="1">
    <citation type="submission" date="2015-04" db="EMBL/GenBank/DDBJ databases">
        <title>Draft genome of the roundworm Trichinella nativa.</title>
        <authorList>
            <person name="Mitreva M."/>
        </authorList>
    </citation>
    <scope>NUCLEOTIDE SEQUENCE [LARGE SCALE GENOMIC DNA]</scope>
    <source>
        <strain evidence="2 3">ISS45</strain>
    </source>
</reference>
<keyword evidence="1" id="KW-0732">Signal</keyword>
<dbReference type="AlphaFoldDB" id="A0A1Y3EYR0"/>
<accession>A0A1Y3EYR0</accession>